<dbReference type="Pfam" id="PF01926">
    <property type="entry name" value="MMR_HSR1"/>
    <property type="match status" value="1"/>
</dbReference>
<dbReference type="FunFam" id="2.70.210.12:FF:000001">
    <property type="entry name" value="GTPase Obg"/>
    <property type="match status" value="1"/>
</dbReference>
<dbReference type="GO" id="GO:0000287">
    <property type="term" value="F:magnesium ion binding"/>
    <property type="evidence" value="ECO:0007669"/>
    <property type="project" value="InterPro"/>
</dbReference>
<dbReference type="HAMAP" id="MF_01454">
    <property type="entry name" value="GTPase_Obg"/>
    <property type="match status" value="1"/>
</dbReference>
<dbReference type="PROSITE" id="PS51710">
    <property type="entry name" value="G_OBG"/>
    <property type="match status" value="1"/>
</dbReference>
<dbReference type="GO" id="GO:0042254">
    <property type="term" value="P:ribosome biogenesis"/>
    <property type="evidence" value="ECO:0007669"/>
    <property type="project" value="UniProtKB-UniRule"/>
</dbReference>
<keyword evidence="6 8" id="KW-0460">Magnesium</keyword>
<evidence type="ECO:0000256" key="2">
    <source>
        <dbReference type="ARBA" id="ARBA00022490"/>
    </source>
</evidence>
<evidence type="ECO:0000256" key="8">
    <source>
        <dbReference type="HAMAP-Rule" id="MF_01454"/>
    </source>
</evidence>
<dbReference type="InterPro" id="IPR027417">
    <property type="entry name" value="P-loop_NTPase"/>
</dbReference>
<feature type="domain" description="OBG-type G" evidence="9">
    <location>
        <begin position="163"/>
        <end position="331"/>
    </location>
</feature>
<dbReference type="InterPro" id="IPR006073">
    <property type="entry name" value="GTP-bd"/>
</dbReference>
<comment type="subunit">
    <text evidence="8">Monomer.</text>
</comment>
<dbReference type="InterPro" id="IPR014100">
    <property type="entry name" value="GTP-bd_Obg/CgtA"/>
</dbReference>
<feature type="binding site" evidence="8">
    <location>
        <begin position="216"/>
        <end position="219"/>
    </location>
    <ligand>
        <name>GTP</name>
        <dbReference type="ChEBI" id="CHEBI:37565"/>
    </ligand>
</feature>
<dbReference type="InterPro" id="IPR031167">
    <property type="entry name" value="G_OBG"/>
</dbReference>
<keyword evidence="5 8" id="KW-0378">Hydrolase</keyword>
<evidence type="ECO:0000259" key="9">
    <source>
        <dbReference type="PROSITE" id="PS51710"/>
    </source>
</evidence>
<keyword evidence="3 8" id="KW-0479">Metal-binding</keyword>
<comment type="cofactor">
    <cofactor evidence="8">
        <name>Mg(2+)</name>
        <dbReference type="ChEBI" id="CHEBI:18420"/>
    </cofactor>
</comment>
<dbReference type="InterPro" id="IPR006074">
    <property type="entry name" value="GTP1-OBG_CS"/>
</dbReference>
<dbReference type="InterPro" id="IPR005225">
    <property type="entry name" value="Small_GTP-bd"/>
</dbReference>
<evidence type="ECO:0000256" key="1">
    <source>
        <dbReference type="ARBA" id="ARBA00007699"/>
    </source>
</evidence>
<evidence type="ECO:0000259" key="10">
    <source>
        <dbReference type="PROSITE" id="PS51883"/>
    </source>
</evidence>
<dbReference type="NCBIfam" id="TIGR00231">
    <property type="entry name" value="small_GTP"/>
    <property type="match status" value="1"/>
</dbReference>
<dbReference type="Pfam" id="PF01018">
    <property type="entry name" value="GTP1_OBG"/>
    <property type="match status" value="1"/>
</dbReference>
<evidence type="ECO:0000256" key="7">
    <source>
        <dbReference type="ARBA" id="ARBA00023134"/>
    </source>
</evidence>
<keyword evidence="12" id="KW-1185">Reference proteome</keyword>
<feature type="domain" description="Obg" evidence="10">
    <location>
        <begin position="4"/>
        <end position="162"/>
    </location>
</feature>
<keyword evidence="7 8" id="KW-0342">GTP-binding</keyword>
<dbReference type="SUPFAM" id="SSF82051">
    <property type="entry name" value="Obg GTP-binding protein N-terminal domain"/>
    <property type="match status" value="1"/>
</dbReference>
<keyword evidence="2 8" id="KW-0963">Cytoplasm</keyword>
<accession>A0A6C2U6U1</accession>
<evidence type="ECO:0000313" key="12">
    <source>
        <dbReference type="Proteomes" id="UP000366872"/>
    </source>
</evidence>
<dbReference type="Gene3D" id="3.40.50.300">
    <property type="entry name" value="P-loop containing nucleotide triphosphate hydrolases"/>
    <property type="match status" value="1"/>
</dbReference>
<dbReference type="PIRSF" id="PIRSF002401">
    <property type="entry name" value="GTP_bd_Obg/CgtA"/>
    <property type="match status" value="1"/>
</dbReference>
<dbReference type="Gene3D" id="2.70.210.12">
    <property type="entry name" value="GTP1/OBG domain"/>
    <property type="match status" value="1"/>
</dbReference>
<comment type="subcellular location">
    <subcellularLocation>
        <location evidence="8">Cytoplasm</location>
    </subcellularLocation>
</comment>
<evidence type="ECO:0000256" key="6">
    <source>
        <dbReference type="ARBA" id="ARBA00022842"/>
    </source>
</evidence>
<dbReference type="GO" id="GO:0043022">
    <property type="term" value="F:ribosome binding"/>
    <property type="evidence" value="ECO:0007669"/>
    <property type="project" value="UniProtKB-ARBA"/>
</dbReference>
<keyword evidence="4 8" id="KW-0547">Nucleotide-binding</keyword>
<dbReference type="PROSITE" id="PS00905">
    <property type="entry name" value="GTP1_OBG"/>
    <property type="match status" value="1"/>
</dbReference>
<dbReference type="NCBIfam" id="NF008955">
    <property type="entry name" value="PRK12297.1"/>
    <property type="match status" value="1"/>
</dbReference>
<feature type="binding site" evidence="8">
    <location>
        <begin position="286"/>
        <end position="289"/>
    </location>
    <ligand>
        <name>GTP</name>
        <dbReference type="ChEBI" id="CHEBI:37565"/>
    </ligand>
</feature>
<dbReference type="PROSITE" id="PS51883">
    <property type="entry name" value="OBG"/>
    <property type="match status" value="1"/>
</dbReference>
<comment type="function">
    <text evidence="8">An essential GTPase which binds GTP, GDP and possibly (p)ppGpp with moderate affinity, with high nucleotide exchange rates and a fairly low GTP hydrolysis rate. Plays a role in control of the cell cycle, stress response, ribosome biogenesis and in those bacteria that undergo differentiation, in morphogenesis control.</text>
</comment>
<feature type="binding site" evidence="8">
    <location>
        <position position="196"/>
    </location>
    <ligand>
        <name>Mg(2+)</name>
        <dbReference type="ChEBI" id="CHEBI:18420"/>
    </ligand>
</feature>
<dbReference type="NCBIfam" id="TIGR02729">
    <property type="entry name" value="Obg_CgtA"/>
    <property type="match status" value="1"/>
</dbReference>
<proteinExistence type="inferred from homology"/>
<dbReference type="PRINTS" id="PR00326">
    <property type="entry name" value="GTP1OBG"/>
</dbReference>
<feature type="binding site" evidence="8">
    <location>
        <begin position="169"/>
        <end position="176"/>
    </location>
    <ligand>
        <name>GTP</name>
        <dbReference type="ChEBI" id="CHEBI:37565"/>
    </ligand>
</feature>
<dbReference type="Proteomes" id="UP000366872">
    <property type="component" value="Unassembled WGS sequence"/>
</dbReference>
<dbReference type="NCBIfam" id="NF008956">
    <property type="entry name" value="PRK12299.1"/>
    <property type="match status" value="1"/>
</dbReference>
<dbReference type="SUPFAM" id="SSF52540">
    <property type="entry name" value="P-loop containing nucleoside triphosphate hydrolases"/>
    <property type="match status" value="1"/>
</dbReference>
<sequence length="353" mass="39094">MKHVVFKDRVKIYARAGNGGNGCVSFRREKYIPRGGPDGGDGGHGGSVILRCDVNEDSLLPLYYQPHQKAKNAQHGLGSDCHGKNSADCIVKVAPGTVVIDAETDEFVGELLKDGEELLICKGGHGGLGNTRFKSSTNQAPRQSTDGTKGEEKVFWLELKLMADVGLVGYPNAGKSTLLSQLTHAHPKIAPYPFTTINPIVGTLEYQNFSRLKIADIPGLIEGAHEGVGLGHQFLRHIERSRFIIFVLDMAGTDERNPTDDFMHLKEELRLHMEELSYTPYMVVANKMDSPGAEEKLKEFKQRTDEPILEISAELGEGLEPVKEYLYKHFFETRKVLQETAELEAAESENEDD</sequence>
<dbReference type="PANTHER" id="PTHR11702">
    <property type="entry name" value="DEVELOPMENTALLY REGULATED GTP-BINDING PROTEIN-RELATED"/>
    <property type="match status" value="1"/>
</dbReference>
<evidence type="ECO:0000256" key="4">
    <source>
        <dbReference type="ARBA" id="ARBA00022741"/>
    </source>
</evidence>
<dbReference type="GO" id="GO:0003924">
    <property type="term" value="F:GTPase activity"/>
    <property type="evidence" value="ECO:0007669"/>
    <property type="project" value="UniProtKB-UniRule"/>
</dbReference>
<dbReference type="PANTHER" id="PTHR11702:SF31">
    <property type="entry name" value="MITOCHONDRIAL RIBOSOME-ASSOCIATED GTPASE 2"/>
    <property type="match status" value="1"/>
</dbReference>
<dbReference type="CDD" id="cd01898">
    <property type="entry name" value="Obg"/>
    <property type="match status" value="1"/>
</dbReference>
<dbReference type="InterPro" id="IPR036726">
    <property type="entry name" value="GTP1_OBG_dom_sf"/>
</dbReference>
<dbReference type="EMBL" id="CAAHFG010000002">
    <property type="protein sequence ID" value="VGO15144.1"/>
    <property type="molecule type" value="Genomic_DNA"/>
</dbReference>
<dbReference type="InterPro" id="IPR006169">
    <property type="entry name" value="GTP1_OBG_dom"/>
</dbReference>
<protein>
    <recommendedName>
        <fullName evidence="8">GTPase Obg</fullName>
        <ecNumber evidence="8">3.6.5.-</ecNumber>
    </recommendedName>
    <alternativeName>
        <fullName evidence="8">GTP-binding protein Obg</fullName>
    </alternativeName>
</protein>
<feature type="binding site" evidence="8">
    <location>
        <begin position="312"/>
        <end position="314"/>
    </location>
    <ligand>
        <name>GTP</name>
        <dbReference type="ChEBI" id="CHEBI:37565"/>
    </ligand>
</feature>
<dbReference type="GO" id="GO:0005525">
    <property type="term" value="F:GTP binding"/>
    <property type="evidence" value="ECO:0007669"/>
    <property type="project" value="UniProtKB-UniRule"/>
</dbReference>
<dbReference type="GO" id="GO:0005737">
    <property type="term" value="C:cytoplasm"/>
    <property type="evidence" value="ECO:0007669"/>
    <property type="project" value="UniProtKB-SubCell"/>
</dbReference>
<dbReference type="AlphaFoldDB" id="A0A6C2U6U1"/>
<comment type="similarity">
    <text evidence="1 8">Belongs to the TRAFAC class OBG-HflX-like GTPase superfamily. OBG GTPase family.</text>
</comment>
<organism evidence="11 12">
    <name type="scientific">Pontiella desulfatans</name>
    <dbReference type="NCBI Taxonomy" id="2750659"/>
    <lineage>
        <taxon>Bacteria</taxon>
        <taxon>Pseudomonadati</taxon>
        <taxon>Kiritimatiellota</taxon>
        <taxon>Kiritimatiellia</taxon>
        <taxon>Kiritimatiellales</taxon>
        <taxon>Pontiellaceae</taxon>
        <taxon>Pontiella</taxon>
    </lineage>
</organism>
<evidence type="ECO:0000313" key="11">
    <source>
        <dbReference type="EMBL" id="VGO15144.1"/>
    </source>
</evidence>
<feature type="binding site" evidence="8">
    <location>
        <begin position="194"/>
        <end position="198"/>
    </location>
    <ligand>
        <name>GTP</name>
        <dbReference type="ChEBI" id="CHEBI:37565"/>
    </ligand>
</feature>
<dbReference type="EC" id="3.6.5.-" evidence="8"/>
<evidence type="ECO:0000256" key="5">
    <source>
        <dbReference type="ARBA" id="ARBA00022801"/>
    </source>
</evidence>
<name>A0A6C2U6U1_PONDE</name>
<dbReference type="RefSeq" id="WP_136080740.1">
    <property type="nucleotide sequence ID" value="NZ_CAAHFG010000002.1"/>
</dbReference>
<feature type="binding site" evidence="8">
    <location>
        <position position="176"/>
    </location>
    <ligand>
        <name>Mg(2+)</name>
        <dbReference type="ChEBI" id="CHEBI:18420"/>
    </ligand>
</feature>
<reference evidence="11 12" key="1">
    <citation type="submission" date="2019-04" db="EMBL/GenBank/DDBJ databases">
        <authorList>
            <person name="Van Vliet M D."/>
        </authorList>
    </citation>
    <scope>NUCLEOTIDE SEQUENCE [LARGE SCALE GENOMIC DNA]</scope>
    <source>
        <strain evidence="11 12">F1</strain>
    </source>
</reference>
<gene>
    <name evidence="8 11" type="primary">obg</name>
    <name evidence="11" type="ORF">PDESU_03726</name>
</gene>
<dbReference type="InterPro" id="IPR045086">
    <property type="entry name" value="OBG_GTPase"/>
</dbReference>
<evidence type="ECO:0000256" key="3">
    <source>
        <dbReference type="ARBA" id="ARBA00022723"/>
    </source>
</evidence>